<dbReference type="PANTHER" id="PTHR34385">
    <property type="entry name" value="D-ALANYL-D-ALANINE CARBOXYPEPTIDASE"/>
    <property type="match status" value="1"/>
</dbReference>
<accession>A0A426THJ6</accession>
<evidence type="ECO:0000256" key="2">
    <source>
        <dbReference type="SAM" id="MobiDB-lite"/>
    </source>
</evidence>
<feature type="domain" description="SH3b" evidence="4">
    <location>
        <begin position="866"/>
        <end position="926"/>
    </location>
</feature>
<gene>
    <name evidence="5" type="ORF">EI998_02220</name>
</gene>
<dbReference type="PANTHER" id="PTHR34385:SF1">
    <property type="entry name" value="PEPTIDOGLYCAN L-ALANYL-D-GLUTAMATE ENDOPEPTIDASE CWLK"/>
    <property type="match status" value="1"/>
</dbReference>
<dbReference type="Gene3D" id="3.30.1380.10">
    <property type="match status" value="1"/>
</dbReference>
<dbReference type="Pfam" id="PF08460">
    <property type="entry name" value="SH3_5"/>
    <property type="match status" value="7"/>
</dbReference>
<evidence type="ECO:0000313" key="5">
    <source>
        <dbReference type="EMBL" id="RRR54679.1"/>
    </source>
</evidence>
<feature type="domain" description="SH3b" evidence="4">
    <location>
        <begin position="104"/>
        <end position="170"/>
    </location>
</feature>
<dbReference type="InterPro" id="IPR009045">
    <property type="entry name" value="Zn_M74/Hedgehog-like"/>
</dbReference>
<feature type="domain" description="SH3b" evidence="4">
    <location>
        <begin position="480"/>
        <end position="546"/>
    </location>
</feature>
<dbReference type="InterPro" id="IPR003646">
    <property type="entry name" value="SH3-like_bac-type"/>
</dbReference>
<dbReference type="Pfam" id="PF04650">
    <property type="entry name" value="YSIRK_signal"/>
    <property type="match status" value="1"/>
</dbReference>
<feature type="region of interest" description="Disordered" evidence="2">
    <location>
        <begin position="548"/>
        <end position="567"/>
    </location>
</feature>
<dbReference type="SMART" id="SM00287">
    <property type="entry name" value="SH3b"/>
    <property type="match status" value="7"/>
</dbReference>
<dbReference type="GO" id="GO:0008233">
    <property type="term" value="F:peptidase activity"/>
    <property type="evidence" value="ECO:0007669"/>
    <property type="project" value="InterPro"/>
</dbReference>
<dbReference type="InterPro" id="IPR058193">
    <property type="entry name" value="VanY/YodJ_core_dom"/>
</dbReference>
<evidence type="ECO:0000313" key="6">
    <source>
        <dbReference type="Proteomes" id="UP000274117"/>
    </source>
</evidence>
<proteinExistence type="predicted"/>
<dbReference type="EMBL" id="RSDO01000003">
    <property type="protein sequence ID" value="RRR54679.1"/>
    <property type="molecule type" value="Genomic_DNA"/>
</dbReference>
<feature type="domain" description="SH3b" evidence="4">
    <location>
        <begin position="377"/>
        <end position="443"/>
    </location>
</feature>
<dbReference type="InterPro" id="IPR052179">
    <property type="entry name" value="DD-CPase-like"/>
</dbReference>
<name>A0A426THJ6_STRSU</name>
<dbReference type="InterPro" id="IPR005877">
    <property type="entry name" value="YSIRK_signal_dom"/>
</dbReference>
<dbReference type="Pfam" id="PF02557">
    <property type="entry name" value="VanY"/>
    <property type="match status" value="1"/>
</dbReference>
<dbReference type="Gene3D" id="2.30.30.40">
    <property type="entry name" value="SH3 Domains"/>
    <property type="match status" value="7"/>
</dbReference>
<keyword evidence="1 3" id="KW-0732">Signal</keyword>
<dbReference type="NCBIfam" id="TIGR01168">
    <property type="entry name" value="YSIRK_signal"/>
    <property type="match status" value="1"/>
</dbReference>
<dbReference type="SUPFAM" id="SSF55166">
    <property type="entry name" value="Hedgehog/DD-peptidase"/>
    <property type="match status" value="1"/>
</dbReference>
<evidence type="ECO:0000259" key="4">
    <source>
        <dbReference type="SMART" id="SM00287"/>
    </source>
</evidence>
<dbReference type="GO" id="GO:0006508">
    <property type="term" value="P:proteolysis"/>
    <property type="evidence" value="ECO:0007669"/>
    <property type="project" value="InterPro"/>
</dbReference>
<feature type="region of interest" description="Disordered" evidence="2">
    <location>
        <begin position="447"/>
        <end position="469"/>
    </location>
</feature>
<evidence type="ECO:0000256" key="1">
    <source>
        <dbReference type="ARBA" id="ARBA00022729"/>
    </source>
</evidence>
<feature type="domain" description="SH3b" evidence="4">
    <location>
        <begin position="201"/>
        <end position="267"/>
    </location>
</feature>
<evidence type="ECO:0000256" key="3">
    <source>
        <dbReference type="SAM" id="SignalP"/>
    </source>
</evidence>
<feature type="domain" description="SH3b" evidence="4">
    <location>
        <begin position="576"/>
        <end position="642"/>
    </location>
</feature>
<organism evidence="5 6">
    <name type="scientific">Streptococcus suis</name>
    <dbReference type="NCBI Taxonomy" id="1307"/>
    <lineage>
        <taxon>Bacteria</taxon>
        <taxon>Bacillati</taxon>
        <taxon>Bacillota</taxon>
        <taxon>Bacilli</taxon>
        <taxon>Lactobacillales</taxon>
        <taxon>Streptococcaceae</taxon>
        <taxon>Streptococcus</taxon>
    </lineage>
</organism>
<dbReference type="NCBIfam" id="NF041194">
    <property type="entry name" value="LD_carboxy_LdcB"/>
    <property type="match status" value="1"/>
</dbReference>
<dbReference type="AlphaFoldDB" id="A0A426THJ6"/>
<feature type="domain" description="SH3b" evidence="4">
    <location>
        <begin position="287"/>
        <end position="353"/>
    </location>
</feature>
<dbReference type="CDD" id="cd14852">
    <property type="entry name" value="LD-carboxypeptidase"/>
    <property type="match status" value="1"/>
</dbReference>
<feature type="chain" id="PRO_5039652829" evidence="3">
    <location>
        <begin position="40"/>
        <end position="926"/>
    </location>
</feature>
<reference evidence="5 6" key="2">
    <citation type="submission" date="2018-12" db="EMBL/GenBank/DDBJ databases">
        <title>Whole-genome sequences of fifteen clinical Streptococcus suis strains isolated from pigs between 2006 and 2018.</title>
        <authorList>
            <person name="Stevens M.J.A."/>
            <person name="Cernela N."/>
            <person name="Spoerry Serrano N."/>
            <person name="Schmitt S."/>
            <person name="Schrenzel J."/>
            <person name="Stephan R."/>
        </authorList>
    </citation>
    <scope>NUCLEOTIDE SEQUENCE [LARGE SCALE GENOMIC DNA]</scope>
    <source>
        <strain evidence="5 6">PP422</strain>
    </source>
</reference>
<reference evidence="5 6" key="1">
    <citation type="submission" date="2018-11" db="EMBL/GenBank/DDBJ databases">
        <authorList>
            <person name="Stevens M.J."/>
            <person name="Cernela N."/>
            <person name="Spoerry Serrano N."/>
            <person name="Schmitt S."/>
            <person name="Schrenzel J."/>
            <person name="Stephan R."/>
        </authorList>
    </citation>
    <scope>NUCLEOTIDE SEQUENCE [LARGE SCALE GENOMIC DNA]</scope>
    <source>
        <strain evidence="5 6">PP422</strain>
    </source>
</reference>
<dbReference type="Proteomes" id="UP000274117">
    <property type="component" value="Unassembled WGS sequence"/>
</dbReference>
<feature type="compositionally biased region" description="Low complexity" evidence="2">
    <location>
        <begin position="555"/>
        <end position="567"/>
    </location>
</feature>
<feature type="signal peptide" evidence="3">
    <location>
        <begin position="1"/>
        <end position="39"/>
    </location>
</feature>
<comment type="caution">
    <text evidence="5">The sequence shown here is derived from an EMBL/GenBank/DDBJ whole genome shotgun (WGS) entry which is preliminary data.</text>
</comment>
<dbReference type="InterPro" id="IPR003709">
    <property type="entry name" value="VanY-like_core_dom"/>
</dbReference>
<protein>
    <submittedName>
        <fullName evidence="5">YSIRK-type signal peptide-containing protein</fullName>
    </submittedName>
</protein>
<sequence>MNKRWYTKQENRFSIRKYSVGAASVLLATLSFMSSQIAAADEIQSTPPSEENPVLVSPPIVTREVVETISETTSASVTTSNVGTQTEATVTEVPTVQVSVLPKQGTYTFTEKTGIKNEPVIASQDQFYYDKGQKVIYDKVMTADDYQWISYVSFSGTRRYAPINKLTKTEPTTTLVTDKPVETPATNQTQTAETSLKLAPQGSYTFTERVGVKREAKMTSPDVAFYDKGMKVNYDKVITADSHQWLSYISFGGGRSYIPVAKVAPVSTPTVHKPAETATPVSELPKAGTYRFTQDMPIRNQPKMSSPAEYFYQKGEKVNYDSTLVADDHNWISYVSYNGTRRYIAISKVATPVTPVVQTPPTTQTETAEAFLKLAPQGSYTFTERAGVKREAKLSSPDVAFYDKGMKVNYDKIITADNHQWLSYISFSGGRYYIPVAKVAPVTTPTVHKPVESPKPDKPTVTPVTSQTETSEASLKLAAQGSYTFTERVGVKREAKLSSPDVAFYDKGMKVNYDKVITADNHQWLSYISFSGGRSYIPVAKVAPVTVESPKPDKPTVTPATTQTETAEASLKLAPQGTYTFTERVGVKREAKMTSPDVAFYNKGMKVNYDKVITANNHQWLSYISFSGGRSYIPVAKLTDKADKPAVSNLSTETQANQAKLTFNGQYYSVDGKYGPVIIVNKQHGLASTYNPGENPTARNAYQNLRNDMIRQGFNVGKAYSGFRSYETQQSLYLNYVQRDGQAAADRYSARPGHSEHQTGLAFDLTDASGALLTNSRAEQWLKDNAHKYGFVVRYLPGKEAVTGYMSEPWHLRYVGKEAKDIYQSGLTLEEYYGIPGGDYQKKQTVQANQANSGTTNVAAQPLPAKGTYRFTKGAVVRNAAKSTSPALYTFAAGESINYDRVVKEDGKTWLSYIAYSGNRRYVQIA</sequence>
<feature type="compositionally biased region" description="Basic and acidic residues" evidence="2">
    <location>
        <begin position="449"/>
        <end position="458"/>
    </location>
</feature>